<keyword evidence="3 5" id="KW-1133">Transmembrane helix</keyword>
<comment type="subcellular location">
    <subcellularLocation>
        <location evidence="1">Membrane</location>
        <topology evidence="1">Multi-pass membrane protein</topology>
    </subcellularLocation>
</comment>
<keyword evidence="4 5" id="KW-0472">Membrane</keyword>
<dbReference type="Proteomes" id="UP001279642">
    <property type="component" value="Unassembled WGS sequence"/>
</dbReference>
<protein>
    <submittedName>
        <fullName evidence="6">Isoprenylcysteine carboxylmethyltransferase family protein</fullName>
    </submittedName>
</protein>
<evidence type="ECO:0000256" key="3">
    <source>
        <dbReference type="ARBA" id="ARBA00022989"/>
    </source>
</evidence>
<feature type="transmembrane region" description="Helical" evidence="5">
    <location>
        <begin position="135"/>
        <end position="157"/>
    </location>
</feature>
<dbReference type="Gene3D" id="1.20.120.1630">
    <property type="match status" value="1"/>
</dbReference>
<feature type="transmembrane region" description="Helical" evidence="5">
    <location>
        <begin position="70"/>
        <end position="90"/>
    </location>
</feature>
<sequence>MNSGLVLFVILAVLFRLLLLVISVRHERALKKDGAIEIGAKNSLWLMLAHIAFYAAAVVEGSIRGAQLDAVSGIGIILYVFGMAMLVVVLRLLGRFWTVKLLIASDHVLVTHPLFRWVRHPNYFLNILPELVGFALALHAYATLIVGLVIYAVPLAVRIRQEETAMRTRFVNY</sequence>
<dbReference type="Pfam" id="PF04140">
    <property type="entry name" value="ICMT"/>
    <property type="match status" value="1"/>
</dbReference>
<evidence type="ECO:0000256" key="5">
    <source>
        <dbReference type="SAM" id="Phobius"/>
    </source>
</evidence>
<evidence type="ECO:0000313" key="7">
    <source>
        <dbReference type="Proteomes" id="UP001279642"/>
    </source>
</evidence>
<evidence type="ECO:0000313" key="6">
    <source>
        <dbReference type="EMBL" id="MDY0884015.1"/>
    </source>
</evidence>
<dbReference type="InterPro" id="IPR007269">
    <property type="entry name" value="ICMT_MeTrfase"/>
</dbReference>
<reference evidence="6 7" key="1">
    <citation type="journal article" date="2016" name="Antonie Van Leeuwenhoek">
        <title>Dongia soli sp. nov., isolated from soil from Dokdo, Korea.</title>
        <authorList>
            <person name="Kim D.U."/>
            <person name="Lee H."/>
            <person name="Kim H."/>
            <person name="Kim S.G."/>
            <person name="Ka J.O."/>
        </authorList>
    </citation>
    <scope>NUCLEOTIDE SEQUENCE [LARGE SCALE GENOMIC DNA]</scope>
    <source>
        <strain evidence="6 7">D78</strain>
    </source>
</reference>
<feature type="transmembrane region" description="Helical" evidence="5">
    <location>
        <begin position="44"/>
        <end position="64"/>
    </location>
</feature>
<organism evidence="6 7">
    <name type="scientific">Dongia soli</name>
    <dbReference type="NCBI Taxonomy" id="600628"/>
    <lineage>
        <taxon>Bacteria</taxon>
        <taxon>Pseudomonadati</taxon>
        <taxon>Pseudomonadota</taxon>
        <taxon>Alphaproteobacteria</taxon>
        <taxon>Rhodospirillales</taxon>
        <taxon>Dongiaceae</taxon>
        <taxon>Dongia</taxon>
    </lineage>
</organism>
<evidence type="ECO:0000256" key="1">
    <source>
        <dbReference type="ARBA" id="ARBA00004141"/>
    </source>
</evidence>
<dbReference type="PANTHER" id="PTHR43847">
    <property type="entry name" value="BLL3993 PROTEIN"/>
    <property type="match status" value="1"/>
</dbReference>
<feature type="transmembrane region" description="Helical" evidence="5">
    <location>
        <begin position="6"/>
        <end position="24"/>
    </location>
</feature>
<comment type="caution">
    <text evidence="6">The sequence shown here is derived from an EMBL/GenBank/DDBJ whole genome shotgun (WGS) entry which is preliminary data.</text>
</comment>
<keyword evidence="7" id="KW-1185">Reference proteome</keyword>
<dbReference type="RefSeq" id="WP_320509075.1">
    <property type="nucleotide sequence ID" value="NZ_JAXCLW010000003.1"/>
</dbReference>
<name>A0ABU5EEP6_9PROT</name>
<keyword evidence="2 5" id="KW-0812">Transmembrane</keyword>
<accession>A0ABU5EEP6</accession>
<evidence type="ECO:0000256" key="2">
    <source>
        <dbReference type="ARBA" id="ARBA00022692"/>
    </source>
</evidence>
<dbReference type="EMBL" id="JAXCLW010000003">
    <property type="protein sequence ID" value="MDY0884015.1"/>
    <property type="molecule type" value="Genomic_DNA"/>
</dbReference>
<dbReference type="PANTHER" id="PTHR43847:SF1">
    <property type="entry name" value="BLL3993 PROTEIN"/>
    <property type="match status" value="1"/>
</dbReference>
<evidence type="ECO:0000256" key="4">
    <source>
        <dbReference type="ARBA" id="ARBA00023136"/>
    </source>
</evidence>
<gene>
    <name evidence="6" type="ORF">SMD27_14280</name>
</gene>
<dbReference type="InterPro" id="IPR052527">
    <property type="entry name" value="Metal_cation-efflux_comp"/>
</dbReference>
<proteinExistence type="predicted"/>